<gene>
    <name evidence="1" type="ORF">SMN809_LOCUS51690</name>
</gene>
<evidence type="ECO:0000313" key="1">
    <source>
        <dbReference type="EMBL" id="CAF4899727.1"/>
    </source>
</evidence>
<proteinExistence type="predicted"/>
<dbReference type="EMBL" id="CAJOBI010173825">
    <property type="protein sequence ID" value="CAF4899727.1"/>
    <property type="molecule type" value="Genomic_DNA"/>
</dbReference>
<sequence length="72" mass="7827">MFWALDDVTVIDSVSFATVNANSGFETINSNDSWTVCNPSDSCFPGEISSNYSRTGQYSYIDGAIGNPDYLV</sequence>
<organism evidence="1 2">
    <name type="scientific">Rotaria magnacalcarata</name>
    <dbReference type="NCBI Taxonomy" id="392030"/>
    <lineage>
        <taxon>Eukaryota</taxon>
        <taxon>Metazoa</taxon>
        <taxon>Spiralia</taxon>
        <taxon>Gnathifera</taxon>
        <taxon>Rotifera</taxon>
        <taxon>Eurotatoria</taxon>
        <taxon>Bdelloidea</taxon>
        <taxon>Philodinida</taxon>
        <taxon>Philodinidae</taxon>
        <taxon>Rotaria</taxon>
    </lineage>
</organism>
<dbReference type="AlphaFoldDB" id="A0A8S3C885"/>
<feature type="non-terminal residue" evidence="1">
    <location>
        <position position="72"/>
    </location>
</feature>
<reference evidence="1" key="1">
    <citation type="submission" date="2021-02" db="EMBL/GenBank/DDBJ databases">
        <authorList>
            <person name="Nowell W R."/>
        </authorList>
    </citation>
    <scope>NUCLEOTIDE SEQUENCE</scope>
</reference>
<name>A0A8S3C885_9BILA</name>
<comment type="caution">
    <text evidence="1">The sequence shown here is derived from an EMBL/GenBank/DDBJ whole genome shotgun (WGS) entry which is preliminary data.</text>
</comment>
<dbReference type="Proteomes" id="UP000676336">
    <property type="component" value="Unassembled WGS sequence"/>
</dbReference>
<evidence type="ECO:0000313" key="2">
    <source>
        <dbReference type="Proteomes" id="UP000676336"/>
    </source>
</evidence>
<protein>
    <submittedName>
        <fullName evidence="1">Uncharacterized protein</fullName>
    </submittedName>
</protein>
<accession>A0A8S3C885</accession>